<evidence type="ECO:0000313" key="1">
    <source>
        <dbReference type="EMBL" id="GAA52043.1"/>
    </source>
</evidence>
<dbReference type="InParanoid" id="G7YGG0"/>
<dbReference type="AlphaFoldDB" id="G7YGG0"/>
<sequence>MQLCCFGILIAWRKHLTAFSVPLLFRHTGTSYDCDPCSLRDHCSTHARHHIHLIPSDPELGCDGFFNYRLPTECGILRRKHDGWDAFKFPKPRQLSLGFHELDYLTPVPEKPGRMESPAGFITMNWSVTEAFMTYRADDALDAWLPLSSRFCLTYLEMLTASVLEGTRWFQWLEREFTDRKVYPSAARTDARRRNRLAESHSWVVGQTDTRHNRGDLTCPSKSTALPPKFNRAARSRDDQLCTRGGKCDIWLSEYNRQFPVYPTSVYTRSASIAAGRCRPLSGQLSSRNAQPSLVATHPVLLSSRKVGAVVGTNQSNICSCNG</sequence>
<dbReference type="Proteomes" id="UP000008909">
    <property type="component" value="Unassembled WGS sequence"/>
</dbReference>
<dbReference type="EMBL" id="DF143234">
    <property type="protein sequence ID" value="GAA52043.1"/>
    <property type="molecule type" value="Genomic_DNA"/>
</dbReference>
<accession>G7YGG0</accession>
<name>G7YGG0_CLOSI</name>
<gene>
    <name evidence="1" type="ORF">CLF_107259</name>
</gene>
<evidence type="ECO:0000313" key="2">
    <source>
        <dbReference type="Proteomes" id="UP000008909"/>
    </source>
</evidence>
<keyword evidence="2" id="KW-1185">Reference proteome</keyword>
<proteinExistence type="predicted"/>
<protein>
    <submittedName>
        <fullName evidence="1">Uncharacterized protein</fullName>
    </submittedName>
</protein>
<organism evidence="1 2">
    <name type="scientific">Clonorchis sinensis</name>
    <name type="common">Chinese liver fluke</name>
    <dbReference type="NCBI Taxonomy" id="79923"/>
    <lineage>
        <taxon>Eukaryota</taxon>
        <taxon>Metazoa</taxon>
        <taxon>Spiralia</taxon>
        <taxon>Lophotrochozoa</taxon>
        <taxon>Platyhelminthes</taxon>
        <taxon>Trematoda</taxon>
        <taxon>Digenea</taxon>
        <taxon>Opisthorchiida</taxon>
        <taxon>Opisthorchiata</taxon>
        <taxon>Opisthorchiidae</taxon>
        <taxon>Clonorchis</taxon>
    </lineage>
</organism>
<reference evidence="1" key="1">
    <citation type="journal article" date="2011" name="Genome Biol.">
        <title>The draft genome of the carcinogenic human liver fluke Clonorchis sinensis.</title>
        <authorList>
            <person name="Wang X."/>
            <person name="Chen W."/>
            <person name="Huang Y."/>
            <person name="Sun J."/>
            <person name="Men J."/>
            <person name="Liu H."/>
            <person name="Luo F."/>
            <person name="Guo L."/>
            <person name="Lv X."/>
            <person name="Deng C."/>
            <person name="Zhou C."/>
            <person name="Fan Y."/>
            <person name="Li X."/>
            <person name="Huang L."/>
            <person name="Hu Y."/>
            <person name="Liang C."/>
            <person name="Hu X."/>
            <person name="Xu J."/>
            <person name="Yu X."/>
        </authorList>
    </citation>
    <scope>NUCLEOTIDE SEQUENCE [LARGE SCALE GENOMIC DNA]</scope>
    <source>
        <strain evidence="1">Henan</strain>
    </source>
</reference>
<reference key="2">
    <citation type="submission" date="2011-10" db="EMBL/GenBank/DDBJ databases">
        <title>The genome and transcriptome sequence of Clonorchis sinensis provide insights into the carcinogenic liver fluke.</title>
        <authorList>
            <person name="Wang X."/>
            <person name="Huang Y."/>
            <person name="Chen W."/>
            <person name="Liu H."/>
            <person name="Guo L."/>
            <person name="Chen Y."/>
            <person name="Luo F."/>
            <person name="Zhou W."/>
            <person name="Sun J."/>
            <person name="Mao Q."/>
            <person name="Liang P."/>
            <person name="Zhou C."/>
            <person name="Tian Y."/>
            <person name="Men J."/>
            <person name="Lv X."/>
            <person name="Huang L."/>
            <person name="Zhou J."/>
            <person name="Hu Y."/>
            <person name="Li R."/>
            <person name="Zhang F."/>
            <person name="Lei H."/>
            <person name="Li X."/>
            <person name="Hu X."/>
            <person name="Liang C."/>
            <person name="Xu J."/>
            <person name="Wu Z."/>
            <person name="Yu X."/>
        </authorList>
    </citation>
    <scope>NUCLEOTIDE SEQUENCE</scope>
    <source>
        <strain>Henan</strain>
    </source>
</reference>